<evidence type="ECO:0000313" key="7">
    <source>
        <dbReference type="Proteomes" id="UP001201397"/>
    </source>
</evidence>
<keyword evidence="3" id="KW-0804">Transcription</keyword>
<sequence length="111" mass="12797">MSNLPIMDTLRECIPTFTVLSDENRHKIIQLLFEQGRLNVNELTERLHLSRPAVSHHLKLLLSAEVVRVEQQGKERFYSLSFEKSFGLLQQLVELMGVHCPLNQAKSSELK</sequence>
<dbReference type="RefSeq" id="WP_237092101.1">
    <property type="nucleotide sequence ID" value="NZ_JAKKDL010000001.1"/>
</dbReference>
<dbReference type="PROSITE" id="PS50987">
    <property type="entry name" value="HTH_ARSR_2"/>
    <property type="match status" value="1"/>
</dbReference>
<dbReference type="SUPFAM" id="SSF46785">
    <property type="entry name" value="Winged helix' DNA-binding domain"/>
    <property type="match status" value="1"/>
</dbReference>
<dbReference type="InterPro" id="IPR051081">
    <property type="entry name" value="HTH_MetalResp_TranReg"/>
</dbReference>
<dbReference type="CDD" id="cd00090">
    <property type="entry name" value="HTH_ARSR"/>
    <property type="match status" value="1"/>
</dbReference>
<dbReference type="PANTHER" id="PTHR33154:SF33">
    <property type="entry name" value="TRANSCRIPTIONAL REPRESSOR SDPR"/>
    <property type="match status" value="1"/>
</dbReference>
<dbReference type="GO" id="GO:0003677">
    <property type="term" value="F:DNA binding"/>
    <property type="evidence" value="ECO:0007669"/>
    <property type="project" value="UniProtKB-KW"/>
</dbReference>
<dbReference type="EMBL" id="JAKKDL010000001">
    <property type="protein sequence ID" value="MCF7528716.1"/>
    <property type="molecule type" value="Genomic_DNA"/>
</dbReference>
<evidence type="ECO:0000313" key="5">
    <source>
        <dbReference type="EMBL" id="MCF7528716.1"/>
    </source>
</evidence>
<dbReference type="PANTHER" id="PTHR33154">
    <property type="entry name" value="TRANSCRIPTIONAL REGULATOR, ARSR FAMILY"/>
    <property type="match status" value="1"/>
</dbReference>
<gene>
    <name evidence="5" type="ORF">L4H06_00460</name>
    <name evidence="6" type="ORF">L4H06_04970</name>
</gene>
<dbReference type="AlphaFoldDB" id="A0AAW5AGH1"/>
<dbReference type="NCBIfam" id="NF033788">
    <property type="entry name" value="HTH_metalloreg"/>
    <property type="match status" value="1"/>
</dbReference>
<dbReference type="SMART" id="SM00418">
    <property type="entry name" value="HTH_ARSR"/>
    <property type="match status" value="1"/>
</dbReference>
<protein>
    <submittedName>
        <fullName evidence="5">Metalloregulator ArsR/SmtB family transcription factor</fullName>
    </submittedName>
</protein>
<evidence type="ECO:0000259" key="4">
    <source>
        <dbReference type="PROSITE" id="PS50987"/>
    </source>
</evidence>
<dbReference type="GO" id="GO:0003700">
    <property type="term" value="F:DNA-binding transcription factor activity"/>
    <property type="evidence" value="ECO:0007669"/>
    <property type="project" value="InterPro"/>
</dbReference>
<dbReference type="Gene3D" id="1.10.10.10">
    <property type="entry name" value="Winged helix-like DNA-binding domain superfamily/Winged helix DNA-binding domain"/>
    <property type="match status" value="1"/>
</dbReference>
<keyword evidence="1" id="KW-0805">Transcription regulation</keyword>
<dbReference type="PRINTS" id="PR00778">
    <property type="entry name" value="HTHARSR"/>
</dbReference>
<dbReference type="InterPro" id="IPR001845">
    <property type="entry name" value="HTH_ArsR_DNA-bd_dom"/>
</dbReference>
<accession>A0AAW5AGH1</accession>
<organism evidence="5 7">
    <name type="scientific">Neisseria lisongii</name>
    <dbReference type="NCBI Taxonomy" id="2912188"/>
    <lineage>
        <taxon>Bacteria</taxon>
        <taxon>Pseudomonadati</taxon>
        <taxon>Pseudomonadota</taxon>
        <taxon>Betaproteobacteria</taxon>
        <taxon>Neisseriales</taxon>
        <taxon>Neisseriaceae</taxon>
        <taxon>Neisseria</taxon>
    </lineage>
</organism>
<dbReference type="InterPro" id="IPR011991">
    <property type="entry name" value="ArsR-like_HTH"/>
</dbReference>
<reference evidence="5" key="1">
    <citation type="submission" date="2022-01" db="EMBL/GenBank/DDBJ databases">
        <title>Neisseria sp. ZJ104.</title>
        <authorList>
            <person name="Yang C."/>
        </authorList>
    </citation>
    <scope>NUCLEOTIDE SEQUENCE</scope>
    <source>
        <strain evidence="5">ZJ104</strain>
    </source>
</reference>
<proteinExistence type="predicted"/>
<name>A0AAW5AGH1_9NEIS</name>
<evidence type="ECO:0000256" key="3">
    <source>
        <dbReference type="ARBA" id="ARBA00023163"/>
    </source>
</evidence>
<evidence type="ECO:0000313" key="6">
    <source>
        <dbReference type="EMBL" id="MCF7529574.1"/>
    </source>
</evidence>
<dbReference type="Pfam" id="PF01022">
    <property type="entry name" value="HTH_5"/>
    <property type="match status" value="1"/>
</dbReference>
<evidence type="ECO:0000256" key="1">
    <source>
        <dbReference type="ARBA" id="ARBA00023015"/>
    </source>
</evidence>
<feature type="domain" description="HTH arsR-type" evidence="4">
    <location>
        <begin position="7"/>
        <end position="100"/>
    </location>
</feature>
<dbReference type="InterPro" id="IPR036388">
    <property type="entry name" value="WH-like_DNA-bd_sf"/>
</dbReference>
<keyword evidence="2" id="KW-0238">DNA-binding</keyword>
<dbReference type="EMBL" id="JAKKDL010000004">
    <property type="protein sequence ID" value="MCF7529574.1"/>
    <property type="molecule type" value="Genomic_DNA"/>
</dbReference>
<dbReference type="InterPro" id="IPR036390">
    <property type="entry name" value="WH_DNA-bd_sf"/>
</dbReference>
<evidence type="ECO:0000256" key="2">
    <source>
        <dbReference type="ARBA" id="ARBA00023125"/>
    </source>
</evidence>
<comment type="caution">
    <text evidence="5">The sequence shown here is derived from an EMBL/GenBank/DDBJ whole genome shotgun (WGS) entry which is preliminary data.</text>
</comment>
<dbReference type="Proteomes" id="UP001201397">
    <property type="component" value="Unassembled WGS sequence"/>
</dbReference>